<gene>
    <name evidence="1" type="ORF">IE988_30150</name>
</gene>
<dbReference type="EMBL" id="JACXTF010000004">
    <property type="protein sequence ID" value="MBD3720583.1"/>
    <property type="molecule type" value="Genomic_DNA"/>
</dbReference>
<dbReference type="Proteomes" id="UP000622731">
    <property type="component" value="Unassembled WGS sequence"/>
</dbReference>
<evidence type="ECO:0000313" key="1">
    <source>
        <dbReference type="EMBL" id="MBD3720583.1"/>
    </source>
</evidence>
<proteinExistence type="predicted"/>
<sequence>MSTYTLSCLMSAALELPRCCIVIANLSGSYVAQTKAIAEAISNLQQEASRQASTITPCSWRVPVHPSAPLRLDAGRFSLASRFDLPKYRRLHCPQSFRPGCYRPRLSG</sequence>
<protein>
    <submittedName>
        <fullName evidence="1">Uncharacterized protein</fullName>
    </submittedName>
</protein>
<reference evidence="1" key="1">
    <citation type="submission" date="2020-07" db="EMBL/GenBank/DDBJ databases">
        <title>Clinical and genomic characterization of carbapenemase-producing Enterobacterales causing secondary infections during the COVID-19 crisis at a New York City hospital.</title>
        <authorList>
            <person name="Gomez-Simmonds A."/>
            <person name="Annavajhala M.K."/>
            <person name="Uhlemann A.-C."/>
        </authorList>
    </citation>
    <scope>NUCLEOTIDE SEQUENCE</scope>
    <source>
        <strain evidence="1">NK1594</strain>
    </source>
</reference>
<name>A0A927HTS9_KLEPN</name>
<accession>A0A927HTS9</accession>
<comment type="caution">
    <text evidence="1">The sequence shown here is derived from an EMBL/GenBank/DDBJ whole genome shotgun (WGS) entry which is preliminary data.</text>
</comment>
<evidence type="ECO:0000313" key="2">
    <source>
        <dbReference type="Proteomes" id="UP000622731"/>
    </source>
</evidence>
<dbReference type="AlphaFoldDB" id="A0A927HTS9"/>
<organism evidence="1 2">
    <name type="scientific">Klebsiella pneumoniae</name>
    <dbReference type="NCBI Taxonomy" id="573"/>
    <lineage>
        <taxon>Bacteria</taxon>
        <taxon>Pseudomonadati</taxon>
        <taxon>Pseudomonadota</taxon>
        <taxon>Gammaproteobacteria</taxon>
        <taxon>Enterobacterales</taxon>
        <taxon>Enterobacteriaceae</taxon>
        <taxon>Klebsiella/Raoultella group</taxon>
        <taxon>Klebsiella</taxon>
        <taxon>Klebsiella pneumoniae complex</taxon>
    </lineage>
</organism>